<dbReference type="EMBL" id="ML976807">
    <property type="protein sequence ID" value="KAF1964089.1"/>
    <property type="molecule type" value="Genomic_DNA"/>
</dbReference>
<proteinExistence type="predicted"/>
<accession>A0A6A5UJC5</accession>
<protein>
    <recommendedName>
        <fullName evidence="1">SRR1-like domain-containing protein</fullName>
    </recommendedName>
</protein>
<dbReference type="Proteomes" id="UP000800036">
    <property type="component" value="Unassembled WGS sequence"/>
</dbReference>
<feature type="non-terminal residue" evidence="2">
    <location>
        <position position="1"/>
    </location>
</feature>
<keyword evidence="3" id="KW-1185">Reference proteome</keyword>
<dbReference type="PANTHER" id="PTHR42080">
    <property type="entry name" value="SRR1 DOMAIN-CONTAINING PROTEIN"/>
    <property type="match status" value="1"/>
</dbReference>
<evidence type="ECO:0000313" key="3">
    <source>
        <dbReference type="Proteomes" id="UP000800036"/>
    </source>
</evidence>
<dbReference type="PANTHER" id="PTHR42080:SF3">
    <property type="entry name" value="SRR1-LIKE DOMAIN-CONTAINING PROTEIN"/>
    <property type="match status" value="1"/>
</dbReference>
<sequence length="333" mass="37441">IRLLYNAGTPIYTKEIIRDVDEQLKLLTSIPQASKRCQQRVTVQGLDKSQVEFEVESGLTLPGGSTIPGGELDLEMVVREPFISYIPIQRLTSIIENQIPRLAYCSLQIHHYMDCWNKFSQEPVDQSCSQPYEEVNAFFRSIRGTWEASEACRQLRSTLLSVQTPYRKVVGLGLGTMGYSDEGSRRAAYQHALLLTLQEVLWEKEKKSIVECSGQSGGGIIYAQDPGYTPVDELILGEHGITVVGNPKGFLEVDDWTAVVSCAPSVPVKQIIADLAQPGIMIVDRICEEDSKIPMLDPDSPRVRQQVNNSYNMFEFCGEYEHFGEAVMYVRRH</sequence>
<organism evidence="2 3">
    <name type="scientific">Bimuria novae-zelandiae CBS 107.79</name>
    <dbReference type="NCBI Taxonomy" id="1447943"/>
    <lineage>
        <taxon>Eukaryota</taxon>
        <taxon>Fungi</taxon>
        <taxon>Dikarya</taxon>
        <taxon>Ascomycota</taxon>
        <taxon>Pezizomycotina</taxon>
        <taxon>Dothideomycetes</taxon>
        <taxon>Pleosporomycetidae</taxon>
        <taxon>Pleosporales</taxon>
        <taxon>Massarineae</taxon>
        <taxon>Didymosphaeriaceae</taxon>
        <taxon>Bimuria</taxon>
    </lineage>
</organism>
<dbReference type="Pfam" id="PF07985">
    <property type="entry name" value="SRR1"/>
    <property type="match status" value="1"/>
</dbReference>
<dbReference type="OrthoDB" id="5230585at2759"/>
<feature type="non-terminal residue" evidence="2">
    <location>
        <position position="333"/>
    </location>
</feature>
<name>A0A6A5UJC5_9PLEO</name>
<evidence type="ECO:0000313" key="2">
    <source>
        <dbReference type="EMBL" id="KAF1964089.1"/>
    </source>
</evidence>
<reference evidence="2" key="1">
    <citation type="journal article" date="2020" name="Stud. Mycol.">
        <title>101 Dothideomycetes genomes: a test case for predicting lifestyles and emergence of pathogens.</title>
        <authorList>
            <person name="Haridas S."/>
            <person name="Albert R."/>
            <person name="Binder M."/>
            <person name="Bloem J."/>
            <person name="Labutti K."/>
            <person name="Salamov A."/>
            <person name="Andreopoulos B."/>
            <person name="Baker S."/>
            <person name="Barry K."/>
            <person name="Bills G."/>
            <person name="Bluhm B."/>
            <person name="Cannon C."/>
            <person name="Castanera R."/>
            <person name="Culley D."/>
            <person name="Daum C."/>
            <person name="Ezra D."/>
            <person name="Gonzalez J."/>
            <person name="Henrissat B."/>
            <person name="Kuo A."/>
            <person name="Liang C."/>
            <person name="Lipzen A."/>
            <person name="Lutzoni F."/>
            <person name="Magnuson J."/>
            <person name="Mondo S."/>
            <person name="Nolan M."/>
            <person name="Ohm R."/>
            <person name="Pangilinan J."/>
            <person name="Park H.-J."/>
            <person name="Ramirez L."/>
            <person name="Alfaro M."/>
            <person name="Sun H."/>
            <person name="Tritt A."/>
            <person name="Yoshinaga Y."/>
            <person name="Zwiers L.-H."/>
            <person name="Turgeon B."/>
            <person name="Goodwin S."/>
            <person name="Spatafora J."/>
            <person name="Crous P."/>
            <person name="Grigoriev I."/>
        </authorList>
    </citation>
    <scope>NUCLEOTIDE SEQUENCE</scope>
    <source>
        <strain evidence="2">CBS 107.79</strain>
    </source>
</reference>
<feature type="domain" description="SRR1-like" evidence="1">
    <location>
        <begin position="158"/>
        <end position="276"/>
    </location>
</feature>
<evidence type="ECO:0000259" key="1">
    <source>
        <dbReference type="Pfam" id="PF07985"/>
    </source>
</evidence>
<dbReference type="InterPro" id="IPR012942">
    <property type="entry name" value="SRR1-like"/>
</dbReference>
<dbReference type="AlphaFoldDB" id="A0A6A5UJC5"/>
<gene>
    <name evidence="2" type="ORF">BU23DRAFT_370860</name>
</gene>